<dbReference type="CDD" id="cd04300">
    <property type="entry name" value="GT35_Glycogen_Phosphorylase"/>
    <property type="match status" value="1"/>
</dbReference>
<evidence type="ECO:0000313" key="12">
    <source>
        <dbReference type="EMBL" id="VFJ94635.1"/>
    </source>
</evidence>
<dbReference type="FunFam" id="3.40.50.2000:FF:000003">
    <property type="entry name" value="Alpha-1,4 glucan phosphorylase"/>
    <property type="match status" value="1"/>
</dbReference>
<gene>
    <name evidence="13" type="ORF">BECKLFY1418A_GA0070994_106814</name>
    <name evidence="12" type="ORF">BECKLFY1418B_GA0070995_10613</name>
</gene>
<comment type="function">
    <text evidence="9">Phosphorylase is an important allosteric enzyme in carbohydrate metabolism. Enzymes from different sources differ in their regulatory mechanisms and in their natural substrates. However, all known phosphorylases share catalytic and structural properties.</text>
</comment>
<dbReference type="Gene3D" id="3.40.50.2000">
    <property type="entry name" value="Glycogen Phosphorylase B"/>
    <property type="match status" value="2"/>
</dbReference>
<dbReference type="InterPro" id="IPR035090">
    <property type="entry name" value="Pyridoxal_P_attach_site"/>
</dbReference>
<reference evidence="12" key="1">
    <citation type="submission" date="2019-02" db="EMBL/GenBank/DDBJ databases">
        <authorList>
            <person name="Gruber-Vodicka R. H."/>
            <person name="Seah K. B. B."/>
        </authorList>
    </citation>
    <scope>NUCLEOTIDE SEQUENCE</scope>
    <source>
        <strain evidence="13">BECK_M6</strain>
        <strain evidence="12">BECK_M7</strain>
    </source>
</reference>
<keyword evidence="6 11" id="KW-0808">Transferase</keyword>
<feature type="modified residue" description="N6-(pyridoxal phosphate)lysine" evidence="10">
    <location>
        <position position="732"/>
    </location>
</feature>
<evidence type="ECO:0000256" key="7">
    <source>
        <dbReference type="ARBA" id="ARBA00022898"/>
    </source>
</evidence>
<dbReference type="PANTHER" id="PTHR11468:SF3">
    <property type="entry name" value="GLYCOGEN PHOSPHORYLASE, LIVER FORM"/>
    <property type="match status" value="1"/>
</dbReference>
<comment type="catalytic activity">
    <reaction evidence="1 11">
        <text>[(1-&gt;4)-alpha-D-glucosyl](n) + phosphate = [(1-&gt;4)-alpha-D-glucosyl](n-1) + alpha-D-glucose 1-phosphate</text>
        <dbReference type="Rhea" id="RHEA:41732"/>
        <dbReference type="Rhea" id="RHEA-COMP:9584"/>
        <dbReference type="Rhea" id="RHEA-COMP:9586"/>
        <dbReference type="ChEBI" id="CHEBI:15444"/>
        <dbReference type="ChEBI" id="CHEBI:43474"/>
        <dbReference type="ChEBI" id="CHEBI:58601"/>
        <dbReference type="EC" id="2.4.1.1"/>
    </reaction>
</comment>
<dbReference type="GO" id="GO:0005737">
    <property type="term" value="C:cytoplasm"/>
    <property type="evidence" value="ECO:0007669"/>
    <property type="project" value="TreeGrafter"/>
</dbReference>
<keyword evidence="5 11" id="KW-0328">Glycosyltransferase</keyword>
<protein>
    <recommendedName>
        <fullName evidence="11">Alpha-1,4 glucan phosphorylase</fullName>
        <ecNumber evidence="11">2.4.1.1</ecNumber>
    </recommendedName>
</protein>
<dbReference type="FunFam" id="3.40.50.2000:FF:000002">
    <property type="entry name" value="Alpha-1,4 glucan phosphorylase"/>
    <property type="match status" value="1"/>
</dbReference>
<dbReference type="PANTHER" id="PTHR11468">
    <property type="entry name" value="GLYCOGEN PHOSPHORYLASE"/>
    <property type="match status" value="1"/>
</dbReference>
<evidence type="ECO:0000256" key="9">
    <source>
        <dbReference type="ARBA" id="ARBA00025174"/>
    </source>
</evidence>
<evidence type="ECO:0000256" key="2">
    <source>
        <dbReference type="ARBA" id="ARBA00001933"/>
    </source>
</evidence>
<dbReference type="EMBL" id="CAADFH010000068">
    <property type="protein sequence ID" value="VFJ97248.1"/>
    <property type="molecule type" value="Genomic_DNA"/>
</dbReference>
<dbReference type="EC" id="2.4.1.1" evidence="11"/>
<dbReference type="EMBL" id="CAADFF010000061">
    <property type="protein sequence ID" value="VFJ94635.1"/>
    <property type="molecule type" value="Genomic_DNA"/>
</dbReference>
<comment type="cofactor">
    <cofactor evidence="2 11">
        <name>pyridoxal 5'-phosphate</name>
        <dbReference type="ChEBI" id="CHEBI:597326"/>
    </cofactor>
</comment>
<evidence type="ECO:0000256" key="1">
    <source>
        <dbReference type="ARBA" id="ARBA00001275"/>
    </source>
</evidence>
<evidence type="ECO:0000256" key="10">
    <source>
        <dbReference type="PIRSR" id="PIRSR000460-1"/>
    </source>
</evidence>
<keyword evidence="4" id="KW-0021">Allosteric enzyme</keyword>
<dbReference type="InterPro" id="IPR011833">
    <property type="entry name" value="Glycg_phsphrylas"/>
</dbReference>
<evidence type="ECO:0000256" key="11">
    <source>
        <dbReference type="RuleBase" id="RU000587"/>
    </source>
</evidence>
<evidence type="ECO:0000256" key="5">
    <source>
        <dbReference type="ARBA" id="ARBA00022676"/>
    </source>
</evidence>
<dbReference type="NCBIfam" id="TIGR02093">
    <property type="entry name" value="P_ylase"/>
    <property type="match status" value="1"/>
</dbReference>
<evidence type="ECO:0000256" key="3">
    <source>
        <dbReference type="ARBA" id="ARBA00006047"/>
    </source>
</evidence>
<dbReference type="AlphaFoldDB" id="A0A450UQ84"/>
<sequence>MGRFANGKNYVIIGPPDARYLFTHLLLGDFRHMAGGVSRFALPLPNEIHNRGKTMARKTIKELPEDLLTNLPTLLMDEKTIREDFRRHFNYTLGCDIHSKDAYHIYEALVMTLRDRLTERWRNTHYAYRKRGCKRVYYLSLEFLMGRALGNAMLNLDITDTTEKAMRDLGLDISKIIEIERDAGLGNGGLGRLAACFLDSCATLQYPVMGYGILYKHGIFRQIIENGEQIEEPDHWLLHGNPWDLERPEFTQRIKFGGYTERSEWPDGTPRTHWRGTEDVLAIPYDIPIPGYKNDTVNTLRLWKAGATDIFDLGQFNEGDYTGSVEKKNLAGNISMVLYPNDLTEMGKELRLRQQYFLASASIRDVMRRWLVAHGNNFDQFADQSVFQLNDTHPSIAVAELMHLLMDEYGLAWGKAWDITTRCMAYTNHTLLPEALEKWSVRLFESLLPRLLEIIYEINARFLTEVSRRWPGDEERIARMSLIEEGDEKQVRMAYLAIVGSFSVNGVAALHSRLLQEDLFHDFYELWPEKFNNKTNGVTPRRWLAWCNPPLSDLITKTIGNKWVTDLGQLRKLIPYADDADFRKRWRKIKRKSKERLAQLVEKDCGVIFNPDTLFDVQVKRMHEYKRQLLNVLHVIHLYDRIKRGDTDNWTPRCVLIGGKAAPGYWMAKRIIKLVGNVANVVNSDPDVGDKLKMAFLPDYRVSAMEIIAPGTDLSEQISTAGKEASGTGNMKFMMNGAITIGTYDGANIEILEETGDENFFLFGLTAEEVAARRQDYNPNTIIEEDEDLRRVMDMLEGSHFNQFEPSIFDAIIDSIRSPYDPWLTAADFRTFVAAQRRANNAYQDEERWTRMSIMNTATSGKFSTDRTMKEYNEDIWHLDPVEPLSSS</sequence>
<proteinExistence type="inferred from homology"/>
<keyword evidence="7 10" id="KW-0663">Pyridoxal phosphate</keyword>
<dbReference type="GO" id="GO:0008184">
    <property type="term" value="F:glycogen phosphorylase activity"/>
    <property type="evidence" value="ECO:0007669"/>
    <property type="project" value="InterPro"/>
</dbReference>
<comment type="similarity">
    <text evidence="3 11">Belongs to the glycogen phosphorylase family.</text>
</comment>
<accession>A0A450UQ84</accession>
<evidence type="ECO:0000313" key="13">
    <source>
        <dbReference type="EMBL" id="VFJ97248.1"/>
    </source>
</evidence>
<dbReference type="GO" id="GO:0005980">
    <property type="term" value="P:glycogen catabolic process"/>
    <property type="evidence" value="ECO:0007669"/>
    <property type="project" value="UniProtKB-ARBA"/>
</dbReference>
<comment type="function">
    <text evidence="11">Allosteric enzyme that catalyzes the rate-limiting step in glycogen catabolism, the phosphorolytic cleavage of glycogen to produce glucose-1-phosphate, and plays a central role in maintaining cellular and organismal glucose homeostasis.</text>
</comment>
<organism evidence="12">
    <name type="scientific">Candidatus Kentrum sp. LFY</name>
    <dbReference type="NCBI Taxonomy" id="2126342"/>
    <lineage>
        <taxon>Bacteria</taxon>
        <taxon>Pseudomonadati</taxon>
        <taxon>Pseudomonadota</taxon>
        <taxon>Gammaproteobacteria</taxon>
        <taxon>Candidatus Kentrum</taxon>
    </lineage>
</organism>
<evidence type="ECO:0000256" key="6">
    <source>
        <dbReference type="ARBA" id="ARBA00022679"/>
    </source>
</evidence>
<dbReference type="SUPFAM" id="SSF53756">
    <property type="entry name" value="UDP-Glycosyltransferase/glycogen phosphorylase"/>
    <property type="match status" value="1"/>
</dbReference>
<dbReference type="GO" id="GO:0030170">
    <property type="term" value="F:pyridoxal phosphate binding"/>
    <property type="evidence" value="ECO:0007669"/>
    <property type="project" value="InterPro"/>
</dbReference>
<dbReference type="PROSITE" id="PS00102">
    <property type="entry name" value="PHOSPHORYLASE"/>
    <property type="match status" value="1"/>
</dbReference>
<dbReference type="PIRSF" id="PIRSF000460">
    <property type="entry name" value="Pprylas_GlgP"/>
    <property type="match status" value="1"/>
</dbReference>
<name>A0A450UQ84_9GAMM</name>
<keyword evidence="8 11" id="KW-0119">Carbohydrate metabolism</keyword>
<dbReference type="Pfam" id="PF00343">
    <property type="entry name" value="Phosphorylase"/>
    <property type="match status" value="1"/>
</dbReference>
<evidence type="ECO:0000256" key="8">
    <source>
        <dbReference type="ARBA" id="ARBA00023277"/>
    </source>
</evidence>
<dbReference type="InterPro" id="IPR000811">
    <property type="entry name" value="Glyco_trans_35"/>
</dbReference>
<evidence type="ECO:0000256" key="4">
    <source>
        <dbReference type="ARBA" id="ARBA00022533"/>
    </source>
</evidence>